<proteinExistence type="predicted"/>
<evidence type="ECO:0000256" key="1">
    <source>
        <dbReference type="SAM" id="MobiDB-lite"/>
    </source>
</evidence>
<sequence length="175" mass="18409">MVPEGLWLQPLWPVTPGQGYMAVGGRGVGRAPGAGGGCHPPAPPDTSPSQQQHAAPGALCAFNSRCFESTSLTARSEVPRVGSLSGPAWYSRTTGPLADSQRCHGRSVVTPGLPQQPSSGHSGHPTVGRKKNSKNVIVCDNQRPGRHGVICIIHDWFMELVKTMRLDGHSSSAGM</sequence>
<reference evidence="2" key="1">
    <citation type="submission" date="2023-11" db="EMBL/GenBank/DDBJ databases">
        <title>Genome assemblies of two species of porcelain crab, Petrolisthes cinctipes and Petrolisthes manimaculis (Anomura: Porcellanidae).</title>
        <authorList>
            <person name="Angst P."/>
        </authorList>
    </citation>
    <scope>NUCLEOTIDE SEQUENCE</scope>
    <source>
        <strain evidence="2">PB745_02</strain>
        <tissue evidence="2">Gill</tissue>
    </source>
</reference>
<organism evidence="2 3">
    <name type="scientific">Petrolisthes manimaculis</name>
    <dbReference type="NCBI Taxonomy" id="1843537"/>
    <lineage>
        <taxon>Eukaryota</taxon>
        <taxon>Metazoa</taxon>
        <taxon>Ecdysozoa</taxon>
        <taxon>Arthropoda</taxon>
        <taxon>Crustacea</taxon>
        <taxon>Multicrustacea</taxon>
        <taxon>Malacostraca</taxon>
        <taxon>Eumalacostraca</taxon>
        <taxon>Eucarida</taxon>
        <taxon>Decapoda</taxon>
        <taxon>Pleocyemata</taxon>
        <taxon>Anomura</taxon>
        <taxon>Galatheoidea</taxon>
        <taxon>Porcellanidae</taxon>
        <taxon>Petrolisthes</taxon>
    </lineage>
</organism>
<gene>
    <name evidence="2" type="ORF">Pmani_019838</name>
</gene>
<accession>A0AAE1PHI3</accession>
<evidence type="ECO:0000313" key="3">
    <source>
        <dbReference type="Proteomes" id="UP001292094"/>
    </source>
</evidence>
<name>A0AAE1PHI3_9EUCA</name>
<protein>
    <submittedName>
        <fullName evidence="2">Uncharacterized protein</fullName>
    </submittedName>
</protein>
<dbReference type="AlphaFoldDB" id="A0AAE1PHI3"/>
<dbReference type="Proteomes" id="UP001292094">
    <property type="component" value="Unassembled WGS sequence"/>
</dbReference>
<keyword evidence="3" id="KW-1185">Reference proteome</keyword>
<dbReference type="EMBL" id="JAWZYT010001889">
    <property type="protein sequence ID" value="KAK4308473.1"/>
    <property type="molecule type" value="Genomic_DNA"/>
</dbReference>
<feature type="region of interest" description="Disordered" evidence="1">
    <location>
        <begin position="81"/>
        <end position="136"/>
    </location>
</feature>
<evidence type="ECO:0000313" key="2">
    <source>
        <dbReference type="EMBL" id="KAK4308473.1"/>
    </source>
</evidence>
<comment type="caution">
    <text evidence="2">The sequence shown here is derived from an EMBL/GenBank/DDBJ whole genome shotgun (WGS) entry which is preliminary data.</text>
</comment>
<feature type="region of interest" description="Disordered" evidence="1">
    <location>
        <begin position="31"/>
        <end position="55"/>
    </location>
</feature>